<dbReference type="InterPro" id="IPR042100">
    <property type="entry name" value="Bug_dom1"/>
</dbReference>
<dbReference type="PANTHER" id="PTHR42928">
    <property type="entry name" value="TRICARBOXYLATE-BINDING PROTEIN"/>
    <property type="match status" value="1"/>
</dbReference>
<dbReference type="Proteomes" id="UP000282957">
    <property type="component" value="Unassembled WGS sequence"/>
</dbReference>
<reference evidence="2 3" key="1">
    <citation type="submission" date="2019-01" db="EMBL/GenBank/DDBJ databases">
        <authorList>
            <person name="Chen W.-M."/>
        </authorList>
    </citation>
    <scope>NUCLEOTIDE SEQUENCE [LARGE SCALE GENOMIC DNA]</scope>
    <source>
        <strain evidence="2 3">CCP-6</strain>
    </source>
</reference>
<dbReference type="SUPFAM" id="SSF53850">
    <property type="entry name" value="Periplasmic binding protein-like II"/>
    <property type="match status" value="1"/>
</dbReference>
<dbReference type="InterPro" id="IPR005064">
    <property type="entry name" value="BUG"/>
</dbReference>
<comment type="caution">
    <text evidence="2">The sequence shown here is derived from an EMBL/GenBank/DDBJ whole genome shotgun (WGS) entry which is preliminary data.</text>
</comment>
<dbReference type="OrthoDB" id="7250553at2"/>
<evidence type="ECO:0008006" key="4">
    <source>
        <dbReference type="Google" id="ProtNLM"/>
    </source>
</evidence>
<sequence length="328" mass="32710">MPGRGAEGMRITRRASLALPFLATPALGQNYPSRPIRAVVPFPAGGGVDTFARAIAPALTAALGQPVVVENIGGASSRIGTQVVTRAAPDGLTILITNDTLAAVDALPVAGTPALVPGLAPVLLGATAPQMLITHPRSGIRSAADYTARIKGRGAVHVGVPGLGSSQHFASELLGQALGGRPEHVPYRGGGPLMLDLIAGTIDAGMVTLGAGIDQVREGRLVALGVTGAARSPAAPDTPAFAEAAAPGFAIETWMGILAPAGTPAPILAALHAAAVAAIREAGVVRRLDSLGFAIPAIGPEPFGALLRDTVARFADVAGAVGIRTGDA</sequence>
<dbReference type="Pfam" id="PF03401">
    <property type="entry name" value="TctC"/>
    <property type="match status" value="1"/>
</dbReference>
<dbReference type="PIRSF" id="PIRSF017082">
    <property type="entry name" value="YflP"/>
    <property type="match status" value="1"/>
</dbReference>
<evidence type="ECO:0000313" key="2">
    <source>
        <dbReference type="EMBL" id="RVT97416.1"/>
    </source>
</evidence>
<name>A0A437MIG3_9PROT</name>
<gene>
    <name evidence="2" type="ORF">EOD42_06170</name>
</gene>
<dbReference type="AlphaFoldDB" id="A0A437MIG3"/>
<evidence type="ECO:0000313" key="3">
    <source>
        <dbReference type="Proteomes" id="UP000282957"/>
    </source>
</evidence>
<keyword evidence="3" id="KW-1185">Reference proteome</keyword>
<dbReference type="Gene3D" id="3.40.190.10">
    <property type="entry name" value="Periplasmic binding protein-like II"/>
    <property type="match status" value="1"/>
</dbReference>
<comment type="similarity">
    <text evidence="1">Belongs to the UPF0065 (bug) family.</text>
</comment>
<dbReference type="PANTHER" id="PTHR42928:SF5">
    <property type="entry name" value="BLR1237 PROTEIN"/>
    <property type="match status" value="1"/>
</dbReference>
<dbReference type="Gene3D" id="3.40.190.150">
    <property type="entry name" value="Bordetella uptake gene, domain 1"/>
    <property type="match status" value="1"/>
</dbReference>
<protein>
    <recommendedName>
        <fullName evidence="4">Tripartite tricarboxylate transporter substrate binding protein</fullName>
    </recommendedName>
</protein>
<proteinExistence type="inferred from homology"/>
<organism evidence="2 3">
    <name type="scientific">Rhodovarius crocodyli</name>
    <dbReference type="NCBI Taxonomy" id="1979269"/>
    <lineage>
        <taxon>Bacteria</taxon>
        <taxon>Pseudomonadati</taxon>
        <taxon>Pseudomonadota</taxon>
        <taxon>Alphaproteobacteria</taxon>
        <taxon>Acetobacterales</taxon>
        <taxon>Roseomonadaceae</taxon>
        <taxon>Rhodovarius</taxon>
    </lineage>
</organism>
<accession>A0A437MIG3</accession>
<evidence type="ECO:0000256" key="1">
    <source>
        <dbReference type="ARBA" id="ARBA00006987"/>
    </source>
</evidence>
<dbReference type="EMBL" id="SACL01000002">
    <property type="protein sequence ID" value="RVT97416.1"/>
    <property type="molecule type" value="Genomic_DNA"/>
</dbReference>